<keyword evidence="2" id="KW-1185">Reference proteome</keyword>
<evidence type="ECO:0000313" key="2">
    <source>
        <dbReference type="Proteomes" id="UP001497535"/>
    </source>
</evidence>
<proteinExistence type="predicted"/>
<comment type="caution">
    <text evidence="1">The sequence shown here is derived from an EMBL/GenBank/DDBJ whole genome shotgun (WGS) entry which is preliminary data.</text>
</comment>
<evidence type="ECO:0000313" key="1">
    <source>
        <dbReference type="EMBL" id="CAK5074194.1"/>
    </source>
</evidence>
<dbReference type="Proteomes" id="UP001497535">
    <property type="component" value="Unassembled WGS sequence"/>
</dbReference>
<sequence length="133" mass="15894">MISDLEKIIKQKDEKIFEEEIKRQMIEIERDHYKHLLDIQDKCDQKIRQIQNEIKQIKTEIEANIEIIGQKNDEKYQQFETENKNKIENLKKIINEKEIIISTIGRDITRVVFFSSFFSAAGENFAARKMKGF</sequence>
<organism evidence="1 2">
    <name type="scientific">Meloidogyne enterolobii</name>
    <name type="common">Root-knot nematode worm</name>
    <name type="synonym">Meloidogyne mayaguensis</name>
    <dbReference type="NCBI Taxonomy" id="390850"/>
    <lineage>
        <taxon>Eukaryota</taxon>
        <taxon>Metazoa</taxon>
        <taxon>Ecdysozoa</taxon>
        <taxon>Nematoda</taxon>
        <taxon>Chromadorea</taxon>
        <taxon>Rhabditida</taxon>
        <taxon>Tylenchina</taxon>
        <taxon>Tylenchomorpha</taxon>
        <taxon>Tylenchoidea</taxon>
        <taxon>Meloidogynidae</taxon>
        <taxon>Meloidogyninae</taxon>
        <taxon>Meloidogyne</taxon>
    </lineage>
</organism>
<accession>A0ACB0Z5E2</accession>
<reference evidence="1" key="1">
    <citation type="submission" date="2023-11" db="EMBL/GenBank/DDBJ databases">
        <authorList>
            <person name="Poullet M."/>
        </authorList>
    </citation>
    <scope>NUCLEOTIDE SEQUENCE</scope>
    <source>
        <strain evidence="1">E1834</strain>
    </source>
</reference>
<gene>
    <name evidence="1" type="ORF">MENTE1834_LOCUS20917</name>
</gene>
<protein>
    <submittedName>
        <fullName evidence="1">Uncharacterized protein</fullName>
    </submittedName>
</protein>
<dbReference type="EMBL" id="CAVMJV010000025">
    <property type="protein sequence ID" value="CAK5074194.1"/>
    <property type="molecule type" value="Genomic_DNA"/>
</dbReference>
<name>A0ACB0Z5E2_MELEN</name>